<keyword evidence="2" id="KW-1185">Reference proteome</keyword>
<dbReference type="Proteomes" id="UP000215059">
    <property type="component" value="Unassembled WGS sequence"/>
</dbReference>
<proteinExistence type="predicted"/>
<dbReference type="EMBL" id="NOII01000051">
    <property type="protein sequence ID" value="OYD56104.1"/>
    <property type="molecule type" value="Genomic_DNA"/>
</dbReference>
<dbReference type="PROSITE" id="PS51257">
    <property type="entry name" value="PROKAR_LIPOPROTEIN"/>
    <property type="match status" value="1"/>
</dbReference>
<dbReference type="RefSeq" id="WP_094254130.1">
    <property type="nucleotide sequence ID" value="NZ_JBHLXL010000001.1"/>
</dbReference>
<gene>
    <name evidence="1" type="ORF">CGZ90_19290</name>
</gene>
<dbReference type="OrthoDB" id="2615630at2"/>
<name>A0A235F4H6_9BACL</name>
<organism evidence="1 2">
    <name type="scientific">Fictibacillus aquaticus</name>
    <dbReference type="NCBI Taxonomy" id="2021314"/>
    <lineage>
        <taxon>Bacteria</taxon>
        <taxon>Bacillati</taxon>
        <taxon>Bacillota</taxon>
        <taxon>Bacilli</taxon>
        <taxon>Bacillales</taxon>
        <taxon>Fictibacillaceae</taxon>
        <taxon>Fictibacillus</taxon>
    </lineage>
</organism>
<sequence length="112" mass="12812">MNKKIIFTFGILFLTACGKNEEGLDEKKTHDAVAKRALEQKVIKDGGYKANDIQLVKACEAIENGETEFKGNYIVSWKTKDDKYDRTFLLKDYKATNGDTNFKETKDKCLDF</sequence>
<dbReference type="AlphaFoldDB" id="A0A235F4H6"/>
<comment type="caution">
    <text evidence="1">The sequence shown here is derived from an EMBL/GenBank/DDBJ whole genome shotgun (WGS) entry which is preliminary data.</text>
</comment>
<evidence type="ECO:0000313" key="1">
    <source>
        <dbReference type="EMBL" id="OYD56104.1"/>
    </source>
</evidence>
<accession>A0A235F4H6</accession>
<reference evidence="1 2" key="1">
    <citation type="submission" date="2017-07" db="EMBL/GenBank/DDBJ databases">
        <title>Fictibacillus sp. nov. GDSW-R2A3 Genome sequencing and assembly.</title>
        <authorList>
            <person name="Mayilraj S."/>
        </authorList>
    </citation>
    <scope>NUCLEOTIDE SEQUENCE [LARGE SCALE GENOMIC DNA]</scope>
    <source>
        <strain evidence="1 2">GDSW-R2A3</strain>
    </source>
</reference>
<protein>
    <submittedName>
        <fullName evidence="1">Uncharacterized protein</fullName>
    </submittedName>
</protein>
<evidence type="ECO:0000313" key="2">
    <source>
        <dbReference type="Proteomes" id="UP000215059"/>
    </source>
</evidence>